<feature type="region of interest" description="Disordered" evidence="1">
    <location>
        <begin position="61"/>
        <end position="86"/>
    </location>
</feature>
<protein>
    <submittedName>
        <fullName evidence="2">Uncharacterized protein</fullName>
    </submittedName>
</protein>
<sequence>MIEKEVVVVERVRVDNDVVAEITKAIRDRFGPMVHPGRVAMVTETVNTKNLELCGHIVPPNSTSAQEEMQVDRVAGASDTSRRSYG</sequence>
<proteinExistence type="predicted"/>
<dbReference type="AlphaFoldDB" id="X0UBG7"/>
<accession>X0UBG7</accession>
<organism evidence="2">
    <name type="scientific">marine sediment metagenome</name>
    <dbReference type="NCBI Taxonomy" id="412755"/>
    <lineage>
        <taxon>unclassified sequences</taxon>
        <taxon>metagenomes</taxon>
        <taxon>ecological metagenomes</taxon>
    </lineage>
</organism>
<reference evidence="2" key="1">
    <citation type="journal article" date="2014" name="Front. Microbiol.">
        <title>High frequency of phylogenetically diverse reductive dehalogenase-homologous genes in deep subseafloor sedimentary metagenomes.</title>
        <authorList>
            <person name="Kawai M."/>
            <person name="Futagami T."/>
            <person name="Toyoda A."/>
            <person name="Takaki Y."/>
            <person name="Nishi S."/>
            <person name="Hori S."/>
            <person name="Arai W."/>
            <person name="Tsubouchi T."/>
            <person name="Morono Y."/>
            <person name="Uchiyama I."/>
            <person name="Ito T."/>
            <person name="Fujiyama A."/>
            <person name="Inagaki F."/>
            <person name="Takami H."/>
        </authorList>
    </citation>
    <scope>NUCLEOTIDE SEQUENCE</scope>
    <source>
        <strain evidence="2">Expedition CK06-06</strain>
    </source>
</reference>
<comment type="caution">
    <text evidence="2">The sequence shown here is derived from an EMBL/GenBank/DDBJ whole genome shotgun (WGS) entry which is preliminary data.</text>
</comment>
<dbReference type="EMBL" id="BARS01019965">
    <property type="protein sequence ID" value="GAF96666.1"/>
    <property type="molecule type" value="Genomic_DNA"/>
</dbReference>
<gene>
    <name evidence="2" type="ORF">S01H1_32266</name>
</gene>
<evidence type="ECO:0000256" key="1">
    <source>
        <dbReference type="SAM" id="MobiDB-lite"/>
    </source>
</evidence>
<evidence type="ECO:0000313" key="2">
    <source>
        <dbReference type="EMBL" id="GAF96666.1"/>
    </source>
</evidence>
<name>X0UBG7_9ZZZZ</name>